<dbReference type="NCBIfam" id="TIGR00756">
    <property type="entry name" value="PPR"/>
    <property type="match status" value="1"/>
</dbReference>
<accession>A0ABR0WVV0</accession>
<reference evidence="4 5" key="1">
    <citation type="journal article" date="2021" name="Comput. Struct. Biotechnol. J.">
        <title>De novo genome assembly of the potent medicinal plant Rehmannia glutinosa using nanopore technology.</title>
        <authorList>
            <person name="Ma L."/>
            <person name="Dong C."/>
            <person name="Song C."/>
            <person name="Wang X."/>
            <person name="Zheng X."/>
            <person name="Niu Y."/>
            <person name="Chen S."/>
            <person name="Feng W."/>
        </authorList>
    </citation>
    <scope>NUCLEOTIDE SEQUENCE [LARGE SCALE GENOMIC DNA]</scope>
    <source>
        <strain evidence="4">DH-2019</strain>
    </source>
</reference>
<dbReference type="PANTHER" id="PTHR45613:SF9">
    <property type="entry name" value="MITOCHONDRIAL GROUP I INTRON SPLICING FACTOR CCM1"/>
    <property type="match status" value="1"/>
</dbReference>
<evidence type="ECO:0000256" key="2">
    <source>
        <dbReference type="PROSITE-ProRule" id="PRU00708"/>
    </source>
</evidence>
<dbReference type="Gene3D" id="1.25.40.10">
    <property type="entry name" value="Tetratricopeptide repeat domain"/>
    <property type="match status" value="4"/>
</dbReference>
<proteinExistence type="predicted"/>
<evidence type="ECO:0000313" key="4">
    <source>
        <dbReference type="EMBL" id="KAK6151053.1"/>
    </source>
</evidence>
<feature type="repeat" description="PPR" evidence="2">
    <location>
        <begin position="383"/>
        <end position="417"/>
    </location>
</feature>
<feature type="compositionally biased region" description="Basic residues" evidence="3">
    <location>
        <begin position="26"/>
        <end position="35"/>
    </location>
</feature>
<dbReference type="Proteomes" id="UP001318860">
    <property type="component" value="Unassembled WGS sequence"/>
</dbReference>
<feature type="region of interest" description="Disordered" evidence="3">
    <location>
        <begin position="1"/>
        <end position="37"/>
    </location>
</feature>
<keyword evidence="5" id="KW-1185">Reference proteome</keyword>
<name>A0ABR0WVV0_REHGL</name>
<gene>
    <name evidence="4" type="ORF">DH2020_015985</name>
</gene>
<evidence type="ECO:0008006" key="6">
    <source>
        <dbReference type="Google" id="ProtNLM"/>
    </source>
</evidence>
<sequence>MRRARKRSHGEDSSSSSSSKIDTGKKRYHHHHHQHNISTTSSFALNNHVSSHHNSHSKRSNFISYTEVSSLPPKLKILCEIIAKTPGVTVERVLEDTGIRVSEEDVEEVLKFSYEYPGSAVKFFRWAGFQLNNKHSPYAWNLVVDLLGKNCLFDAMWDAIKSMRKESLLSLATFRSVFSSYVVANRVQEAILSFEAMDQYGVPRDTLALNSLLRAICRDGATQQAMDYMMIVKEKLRVDAETYAILLEGWEKDGDVSRARETFSDMVIDIGWDTRNTPAYDSFLCTLLKGPEGMREVLKFLDTMRDRGCYPGMKFFKFSIDECVRKSDAKGAKVVWETMVGKNICRPDTVMYKSLISLYCNVKDFDSAERLLDEMVYNGAFPDSETYGLLFHFLIKHRRLREATPVFKEMVKNEFVPMQEDCITAVKTYVDAGDPHMGIKVWRFMIENFSSDLDETGNLLVVGLRDMNRVPEAVKCAEDMIDRGIKLNSATLSKLKQSLSKVGKAFAYEELLRKWKSLARFLKVLIYVYFPEIADFIFSKFLEVCCLFIHHSHEIAPGKDKRYFMLS</sequence>
<dbReference type="InterPro" id="IPR002885">
    <property type="entry name" value="PPR_rpt"/>
</dbReference>
<dbReference type="Pfam" id="PF13041">
    <property type="entry name" value="PPR_2"/>
    <property type="match status" value="1"/>
</dbReference>
<evidence type="ECO:0000256" key="1">
    <source>
        <dbReference type="ARBA" id="ARBA00022737"/>
    </source>
</evidence>
<dbReference type="PROSITE" id="PS51375">
    <property type="entry name" value="PPR"/>
    <property type="match status" value="2"/>
</dbReference>
<protein>
    <recommendedName>
        <fullName evidence="6">Pentatricopeptide repeat-containing protein</fullName>
    </recommendedName>
</protein>
<organism evidence="4 5">
    <name type="scientific">Rehmannia glutinosa</name>
    <name type="common">Chinese foxglove</name>
    <dbReference type="NCBI Taxonomy" id="99300"/>
    <lineage>
        <taxon>Eukaryota</taxon>
        <taxon>Viridiplantae</taxon>
        <taxon>Streptophyta</taxon>
        <taxon>Embryophyta</taxon>
        <taxon>Tracheophyta</taxon>
        <taxon>Spermatophyta</taxon>
        <taxon>Magnoliopsida</taxon>
        <taxon>eudicotyledons</taxon>
        <taxon>Gunneridae</taxon>
        <taxon>Pentapetalae</taxon>
        <taxon>asterids</taxon>
        <taxon>lamiids</taxon>
        <taxon>Lamiales</taxon>
        <taxon>Orobanchaceae</taxon>
        <taxon>Rehmannieae</taxon>
        <taxon>Rehmannia</taxon>
    </lineage>
</organism>
<evidence type="ECO:0000256" key="3">
    <source>
        <dbReference type="SAM" id="MobiDB-lite"/>
    </source>
</evidence>
<dbReference type="EMBL" id="JABTTQ020000008">
    <property type="protein sequence ID" value="KAK6151053.1"/>
    <property type="molecule type" value="Genomic_DNA"/>
</dbReference>
<feature type="repeat" description="PPR" evidence="2">
    <location>
        <begin position="348"/>
        <end position="382"/>
    </location>
</feature>
<dbReference type="InterPro" id="IPR011990">
    <property type="entry name" value="TPR-like_helical_dom_sf"/>
</dbReference>
<keyword evidence="1" id="KW-0677">Repeat</keyword>
<dbReference type="PANTHER" id="PTHR45613">
    <property type="entry name" value="PENTATRICOPEPTIDE REPEAT-CONTAINING PROTEIN"/>
    <property type="match status" value="1"/>
</dbReference>
<evidence type="ECO:0000313" key="5">
    <source>
        <dbReference type="Proteomes" id="UP001318860"/>
    </source>
</evidence>
<comment type="caution">
    <text evidence="4">The sequence shown here is derived from an EMBL/GenBank/DDBJ whole genome shotgun (WGS) entry which is preliminary data.</text>
</comment>